<dbReference type="Gene3D" id="3.40.50.10610">
    <property type="entry name" value="ABC-type transport auxiliary lipoprotein component"/>
    <property type="match status" value="1"/>
</dbReference>
<accession>A0A380S5L3</accession>
<dbReference type="AlphaFoldDB" id="A0A380S5L3"/>
<evidence type="ECO:0000256" key="1">
    <source>
        <dbReference type="SAM" id="SignalP"/>
    </source>
</evidence>
<organism evidence="2 3">
    <name type="scientific">Fibrobacter succinogenes</name>
    <name type="common">Bacteroides succinogenes</name>
    <dbReference type="NCBI Taxonomy" id="833"/>
    <lineage>
        <taxon>Bacteria</taxon>
        <taxon>Pseudomonadati</taxon>
        <taxon>Fibrobacterota</taxon>
        <taxon>Fibrobacteria</taxon>
        <taxon>Fibrobacterales</taxon>
        <taxon>Fibrobacteraceae</taxon>
        <taxon>Fibrobacter</taxon>
    </lineage>
</organism>
<dbReference type="InterPro" id="IPR014094">
    <property type="entry name" value="LpoB"/>
</dbReference>
<proteinExistence type="predicted"/>
<evidence type="ECO:0000313" key="2">
    <source>
        <dbReference type="EMBL" id="SUQ24509.1"/>
    </source>
</evidence>
<evidence type="ECO:0000313" key="3">
    <source>
        <dbReference type="Proteomes" id="UP000255423"/>
    </source>
</evidence>
<protein>
    <recommendedName>
        <fullName evidence="4">Lipoprotein</fullName>
    </recommendedName>
</protein>
<dbReference type="Pfam" id="PF13036">
    <property type="entry name" value="LpoB"/>
    <property type="match status" value="1"/>
</dbReference>
<evidence type="ECO:0008006" key="4">
    <source>
        <dbReference type="Google" id="ProtNLM"/>
    </source>
</evidence>
<keyword evidence="1" id="KW-0732">Signal</keyword>
<reference evidence="2 3" key="1">
    <citation type="submission" date="2017-08" db="EMBL/GenBank/DDBJ databases">
        <authorList>
            <person name="de Groot N.N."/>
        </authorList>
    </citation>
    <scope>NUCLEOTIDE SEQUENCE [LARGE SCALE GENOMIC DNA]</scope>
    <source>
        <strain evidence="2 3">HM2</strain>
    </source>
</reference>
<dbReference type="EMBL" id="UHJL01000002">
    <property type="protein sequence ID" value="SUQ24509.1"/>
    <property type="molecule type" value="Genomic_DNA"/>
</dbReference>
<dbReference type="RefSeq" id="WP_088660207.1">
    <property type="nucleotide sequence ID" value="NZ_UHJL01000002.1"/>
</dbReference>
<name>A0A380S5L3_FIBSU</name>
<gene>
    <name evidence="2" type="ORF">SAMN05661053_1915</name>
</gene>
<feature type="signal peptide" evidence="1">
    <location>
        <begin position="1"/>
        <end position="20"/>
    </location>
</feature>
<dbReference type="PROSITE" id="PS51257">
    <property type="entry name" value="PROKAR_LIPOPROTEIN"/>
    <property type="match status" value="1"/>
</dbReference>
<feature type="chain" id="PRO_5016929105" description="Lipoprotein" evidence="1">
    <location>
        <begin position="21"/>
        <end position="202"/>
    </location>
</feature>
<sequence>MSKLWIFALCVGFALFTGCASDGGKKVTRLDANTVTDLSGSWNDTDSRLVADEMINDCLGRPWYSQFSAQKGSVPTIVIGKVRNKSHEHIRVETFIKDIERALINSGKAEFVANSNERADLRDELADQQGNVTEETQKDAGMEIGADLMLTGTINSIIDQEGGEQVVYYQIDMELTDIQSHRKVWLGDKKIKKYMSKSSVKF</sequence>
<dbReference type="Proteomes" id="UP000255423">
    <property type="component" value="Unassembled WGS sequence"/>
</dbReference>